<dbReference type="PROSITE" id="PS50887">
    <property type="entry name" value="GGDEF"/>
    <property type="match status" value="1"/>
</dbReference>
<dbReference type="InterPro" id="IPR024615">
    <property type="entry name" value="CRISPR-assoc_Cmr2_N"/>
</dbReference>
<dbReference type="Pfam" id="PF12469">
    <property type="entry name" value="Cmr2_N"/>
    <property type="match status" value="1"/>
</dbReference>
<keyword evidence="2" id="KW-0051">Antiviral defense</keyword>
<protein>
    <recommendedName>
        <fullName evidence="4">GGDEF domain-containing protein</fullName>
    </recommendedName>
</protein>
<evidence type="ECO:0000256" key="1">
    <source>
        <dbReference type="ARBA" id="ARBA00022741"/>
    </source>
</evidence>
<name>A0A2I2KRS3_9ACTN</name>
<dbReference type="RefSeq" id="WP_165818391.1">
    <property type="nucleotide sequence ID" value="NZ_FZMO01000160.1"/>
</dbReference>
<evidence type="ECO:0000259" key="4">
    <source>
        <dbReference type="PROSITE" id="PS50887"/>
    </source>
</evidence>
<evidence type="ECO:0000256" key="3">
    <source>
        <dbReference type="SAM" id="MobiDB-lite"/>
    </source>
</evidence>
<dbReference type="Gene3D" id="3.30.70.2220">
    <property type="entry name" value="CRISPR-Cas system, Cmr2 subunit, D1 domain, cysteine cluster"/>
    <property type="match status" value="1"/>
</dbReference>
<evidence type="ECO:0000256" key="2">
    <source>
        <dbReference type="ARBA" id="ARBA00023118"/>
    </source>
</evidence>
<feature type="compositionally biased region" description="Pro residues" evidence="3">
    <location>
        <begin position="208"/>
        <end position="217"/>
    </location>
</feature>
<dbReference type="InterPro" id="IPR038242">
    <property type="entry name" value="Cmr2_N"/>
</dbReference>
<feature type="region of interest" description="Disordered" evidence="3">
    <location>
        <begin position="128"/>
        <end position="151"/>
    </location>
</feature>
<accession>A0A2I2KRS3</accession>
<gene>
    <name evidence="5" type="ORF">FRACA_2420002</name>
</gene>
<dbReference type="Pfam" id="PF22335">
    <property type="entry name" value="Cas10-Cmr2_palm2"/>
    <property type="match status" value="1"/>
</dbReference>
<organism evidence="5 6">
    <name type="scientific">Frankia canadensis</name>
    <dbReference type="NCBI Taxonomy" id="1836972"/>
    <lineage>
        <taxon>Bacteria</taxon>
        <taxon>Bacillati</taxon>
        <taxon>Actinomycetota</taxon>
        <taxon>Actinomycetes</taxon>
        <taxon>Frankiales</taxon>
        <taxon>Frankiaceae</taxon>
        <taxon>Frankia</taxon>
    </lineage>
</organism>
<dbReference type="AlphaFoldDB" id="A0A2I2KRS3"/>
<dbReference type="GO" id="GO:0051607">
    <property type="term" value="P:defense response to virus"/>
    <property type="evidence" value="ECO:0007669"/>
    <property type="project" value="UniProtKB-KW"/>
</dbReference>
<dbReference type="GO" id="GO:0000166">
    <property type="term" value="F:nucleotide binding"/>
    <property type="evidence" value="ECO:0007669"/>
    <property type="project" value="UniProtKB-KW"/>
</dbReference>
<dbReference type="InterPro" id="IPR000160">
    <property type="entry name" value="GGDEF_dom"/>
</dbReference>
<reference evidence="5 6" key="1">
    <citation type="submission" date="2017-06" db="EMBL/GenBank/DDBJ databases">
        <authorList>
            <person name="Kim H.J."/>
            <person name="Triplett B.A."/>
        </authorList>
    </citation>
    <scope>NUCLEOTIDE SEQUENCE [LARGE SCALE GENOMIC DNA]</scope>
    <source>
        <strain evidence="5">FRACA_ARgP5</strain>
    </source>
</reference>
<feature type="region of interest" description="Disordered" evidence="3">
    <location>
        <begin position="205"/>
        <end position="226"/>
    </location>
</feature>
<dbReference type="EMBL" id="FZMO01000160">
    <property type="protein sequence ID" value="SNQ48371.1"/>
    <property type="molecule type" value="Genomic_DNA"/>
</dbReference>
<keyword evidence="1" id="KW-0547">Nucleotide-binding</keyword>
<dbReference type="InterPro" id="IPR043128">
    <property type="entry name" value="Rev_trsase/Diguanyl_cyclase"/>
</dbReference>
<dbReference type="InterPro" id="IPR054767">
    <property type="entry name" value="Cas10-Cmr2_palm2"/>
</dbReference>
<dbReference type="Proteomes" id="UP000234331">
    <property type="component" value="Unassembled WGS sequence"/>
</dbReference>
<proteinExistence type="predicted"/>
<dbReference type="Gene3D" id="3.30.70.270">
    <property type="match status" value="1"/>
</dbReference>
<sequence>MTRGGQDADGYVLLTLGGVQPFIAASRRTADLWAASQVMSRLCQVAVQAIRRHGGEPVLPSAADSADGLPNRLFAVAPAGHDPALIARSAAVEVRQTWRELAALTFPSPNLDVLSDLDTMPTLRWVSWTPPGPDAASPGHPADPGRTAGPQDAAYARGWAICQAASGARRRVRDFPGYVGRGAQPCSLCGLREGLRKSRGENACRPVPGLPGPPGHPGPGGEPTGLPSTLRVTATERLCPVCAVKRDSQVADTLLGSRAAFPSTATVATAPFRLAVLVALARPGGDADLAAALTEHRLALIDVVGALHDAGAADARVTAGPSPLPVLESAAAEAGGPARGWVRMDGSWSLPDTWQPESLLHEYGLRPAAVDAGARSALSLGCARGRAAVRTLRACLSAADAAGDLDDTDDRDNGVEAAGVRPDGVRPDGVGADEGAATYLALLVQDADGMGRALDPARNPTALGTRAWHESVSRALVEVAGRQSEALEELSGRAVYAGGDDLLGMVPAVHALRAARRCRELFLAEAVGLLRRPSVCSAIVYFHASYPLQDALVRAREALEEAKRRPGKNSLSVVVVRRGGEKAAIVLPWRGRGGAEPTVSLDAVVAAFRGELSPRLVASLHGSRYGIASLAGDGLDYPAEVRRLVARHLAGGAGSEAERYQRSASFTEVIRTVEPPVDRLSVADVESWVDALAIARFLVQEGR</sequence>
<evidence type="ECO:0000313" key="6">
    <source>
        <dbReference type="Proteomes" id="UP000234331"/>
    </source>
</evidence>
<keyword evidence="6" id="KW-1185">Reference proteome</keyword>
<feature type="domain" description="GGDEF" evidence="4">
    <location>
        <begin position="438"/>
        <end position="576"/>
    </location>
</feature>
<evidence type="ECO:0000313" key="5">
    <source>
        <dbReference type="EMBL" id="SNQ48371.1"/>
    </source>
</evidence>